<proteinExistence type="inferred from homology"/>
<dbReference type="Pfam" id="PF07286">
    <property type="entry name" value="D-Glu_cyclase"/>
    <property type="match status" value="1"/>
</dbReference>
<dbReference type="RefSeq" id="WP_315946817.1">
    <property type="nucleotide sequence ID" value="NZ_JAWCUA010000007.1"/>
</dbReference>
<gene>
    <name evidence="4" type="ORF">RT723_09490</name>
</gene>
<dbReference type="Gene3D" id="3.30.2040.10">
    <property type="entry name" value="PSTPO5379-like domain"/>
    <property type="match status" value="1"/>
</dbReference>
<dbReference type="Proteomes" id="UP001257914">
    <property type="component" value="Unassembled WGS sequence"/>
</dbReference>
<dbReference type="EMBL" id="JAWCUA010000007">
    <property type="protein sequence ID" value="MDU0113224.1"/>
    <property type="molecule type" value="Genomic_DNA"/>
</dbReference>
<accession>A0ABU3R0N8</accession>
<keyword evidence="2 3" id="KW-0456">Lyase</keyword>
<dbReference type="EC" id="4.2.1.-" evidence="3"/>
<comment type="caution">
    <text evidence="4">The sequence shown here is derived from an EMBL/GenBank/DDBJ whole genome shotgun (WGS) entry which is preliminary data.</text>
</comment>
<dbReference type="PANTHER" id="PTHR32022">
    <property type="entry name" value="D-GLUTAMATE CYCLASE, MITOCHONDRIAL"/>
    <property type="match status" value="1"/>
</dbReference>
<evidence type="ECO:0000256" key="3">
    <source>
        <dbReference type="HAMAP-Rule" id="MF_01830"/>
    </source>
</evidence>
<evidence type="ECO:0000313" key="5">
    <source>
        <dbReference type="Proteomes" id="UP001257914"/>
    </source>
</evidence>
<name>A0ABU3R0N8_9GAMM</name>
<dbReference type="InterPro" id="IPR038021">
    <property type="entry name" value="Putative_hydro-lyase"/>
</dbReference>
<evidence type="ECO:0000256" key="1">
    <source>
        <dbReference type="ARBA" id="ARBA00007896"/>
    </source>
</evidence>
<dbReference type="InterPro" id="IPR016938">
    <property type="entry name" value="UPF0317"/>
</dbReference>
<reference evidence="4 5" key="1">
    <citation type="submission" date="2023-10" db="EMBL/GenBank/DDBJ databases">
        <title>Psychrosphaera aquimaarina strain SW33 isolated from seawater.</title>
        <authorList>
            <person name="Bayburt H."/>
            <person name="Kim J.M."/>
            <person name="Choi B.J."/>
            <person name="Jeon C.O."/>
        </authorList>
    </citation>
    <scope>NUCLEOTIDE SEQUENCE [LARGE SCALE GENOMIC DNA]</scope>
    <source>
        <strain evidence="4 5">KCTC 52743</strain>
    </source>
</reference>
<dbReference type="SUPFAM" id="SSF160920">
    <property type="entry name" value="PSTPO5379-like"/>
    <property type="match status" value="1"/>
</dbReference>
<dbReference type="NCBIfam" id="NF003969">
    <property type="entry name" value="PRK05463.1"/>
    <property type="match status" value="1"/>
</dbReference>
<dbReference type="Gene3D" id="3.40.1640.10">
    <property type="entry name" value="PSTPO5379-like"/>
    <property type="match status" value="1"/>
</dbReference>
<dbReference type="InterPro" id="IPR009906">
    <property type="entry name" value="D-Glu_cyclase"/>
</dbReference>
<evidence type="ECO:0000313" key="4">
    <source>
        <dbReference type="EMBL" id="MDU0113224.1"/>
    </source>
</evidence>
<dbReference type="PANTHER" id="PTHR32022:SF10">
    <property type="entry name" value="D-GLUTAMATE CYCLASE, MITOCHONDRIAL"/>
    <property type="match status" value="1"/>
</dbReference>
<comment type="similarity">
    <text evidence="1 3">Belongs to the D-glutamate cyclase family.</text>
</comment>
<dbReference type="PIRSF" id="PIRSF029755">
    <property type="entry name" value="UCP029755"/>
    <property type="match status" value="1"/>
</dbReference>
<organism evidence="4 5">
    <name type="scientific">Psychrosphaera aquimarina</name>
    <dbReference type="NCBI Taxonomy" id="2044854"/>
    <lineage>
        <taxon>Bacteria</taxon>
        <taxon>Pseudomonadati</taxon>
        <taxon>Pseudomonadota</taxon>
        <taxon>Gammaproteobacteria</taxon>
        <taxon>Alteromonadales</taxon>
        <taxon>Pseudoalteromonadaceae</taxon>
        <taxon>Psychrosphaera</taxon>
    </lineage>
</organism>
<keyword evidence="5" id="KW-1185">Reference proteome</keyword>
<sequence>MLEEMEPNTASPSQVRRFIRDGKWKNHTSGLANGYVQCNLVILPEPQANDFLRFCQLNPKSCPIIAMSTEVGSPYIDVGAEQPADIRFDIPKYNIFVDGELQTQVSNIDEYWRDDLVIFLLGCSFSFEEALLADGIEIRNITQNVNVPMYNTNIANVKAGELAGNLVVSMRPMLAKDAIRAVQICSRFPSVHGAPVHLGDPSLIGISHIDKPDYGDAVEIKENELPVFWACGVTPQNVIREAKLGFCITHSPGCMLVTDIKNSKLSVL</sequence>
<evidence type="ECO:0000256" key="2">
    <source>
        <dbReference type="ARBA" id="ARBA00023239"/>
    </source>
</evidence>
<dbReference type="HAMAP" id="MF_01830">
    <property type="entry name" value="Hydro_lyase"/>
    <property type="match status" value="1"/>
</dbReference>
<protein>
    <recommendedName>
        <fullName evidence="3">Putative hydro-lyase RT723_09490</fullName>
        <ecNumber evidence="3">4.2.1.-</ecNumber>
    </recommendedName>
</protein>